<dbReference type="EMBL" id="CP003746">
    <property type="protein sequence ID" value="AFU99339.1"/>
    <property type="molecule type" value="Genomic_DNA"/>
</dbReference>
<evidence type="ECO:0008006" key="4">
    <source>
        <dbReference type="Google" id="ProtNLM"/>
    </source>
</evidence>
<evidence type="ECO:0000313" key="2">
    <source>
        <dbReference type="EMBL" id="AFU99339.1"/>
    </source>
</evidence>
<dbReference type="Proteomes" id="UP000000466">
    <property type="component" value="Chromosome"/>
</dbReference>
<dbReference type="HOGENOM" id="CLU_072059_1_0_6"/>
<reference evidence="2 3" key="1">
    <citation type="journal article" date="2013" name="Genome Announc.">
        <title>Complete genome sequence of Simiduia agarivorans SA1(T), a marine bacterium able to degrade a variety of polysaccharides.</title>
        <authorList>
            <person name="Lin S.Y."/>
            <person name="Shieh W.Y."/>
            <person name="Chen J.S."/>
            <person name="Tang S.L."/>
        </authorList>
    </citation>
    <scope>NUCLEOTIDE SEQUENCE [LARGE SCALE GENOMIC DNA]</scope>
    <source>
        <strain evidence="3">DSM 21679 / JCM 13881 / BCRC 17597 / SA1</strain>
    </source>
</reference>
<dbReference type="eggNOG" id="COG3637">
    <property type="taxonomic scope" value="Bacteria"/>
</dbReference>
<feature type="signal peptide" evidence="1">
    <location>
        <begin position="1"/>
        <end position="25"/>
    </location>
</feature>
<keyword evidence="3" id="KW-1185">Reference proteome</keyword>
<dbReference type="RefSeq" id="WP_015047503.1">
    <property type="nucleotide sequence ID" value="NC_018868.3"/>
</dbReference>
<gene>
    <name evidence="2" type="ordered locus">M5M_10800</name>
</gene>
<proteinExistence type="predicted"/>
<keyword evidence="1" id="KW-0732">Signal</keyword>
<protein>
    <recommendedName>
        <fullName evidence="4">Transporter</fullName>
    </recommendedName>
</protein>
<evidence type="ECO:0000256" key="1">
    <source>
        <dbReference type="SAM" id="SignalP"/>
    </source>
</evidence>
<accession>K4KJK8</accession>
<dbReference type="KEGG" id="saga:M5M_10800"/>
<dbReference type="OrthoDB" id="9809066at2"/>
<sequence length="284" mass="31134">MKSFIARRLGVLCIGSLAAMGMAHAQEVSDAEIARKLADPNNSLGVLNFLVDYTSYTGDLPDASNQSSTRLSFQPSFPYKLSDTTNLFVRPLIPVYLDQPYYDPDAPVNSPFSDSGVELGDISFDVAVGRSFSNGVMVVGGLVGTLPTGTKDELTLDQYLLGPEVLVGYLTPKYVVGALFTHQWDVAGSNDRETSISGGQYFYTINLEDAWQIQASPTWSYDHNATSDNALTFPVGVGITKTTRIGSTPWKFGVQYWHYLEQADPFGPDFQIRFSFAPVVPLPW</sequence>
<evidence type="ECO:0000313" key="3">
    <source>
        <dbReference type="Proteomes" id="UP000000466"/>
    </source>
</evidence>
<dbReference type="AlphaFoldDB" id="K4KJK8"/>
<dbReference type="STRING" id="1117647.M5M_10800"/>
<feature type="chain" id="PRO_5003878364" description="Transporter" evidence="1">
    <location>
        <begin position="26"/>
        <end position="284"/>
    </location>
</feature>
<organism evidence="2 3">
    <name type="scientific">Simiduia agarivorans (strain DSM 21679 / JCM 13881 / BCRC 17597 / SA1)</name>
    <dbReference type="NCBI Taxonomy" id="1117647"/>
    <lineage>
        <taxon>Bacteria</taxon>
        <taxon>Pseudomonadati</taxon>
        <taxon>Pseudomonadota</taxon>
        <taxon>Gammaproteobacteria</taxon>
        <taxon>Cellvibrionales</taxon>
        <taxon>Cellvibrionaceae</taxon>
        <taxon>Simiduia</taxon>
    </lineage>
</organism>
<name>K4KJK8_SIMAS</name>